<evidence type="ECO:0000259" key="5">
    <source>
        <dbReference type="Pfam" id="PF02737"/>
    </source>
</evidence>
<dbReference type="EMBL" id="AZHD01000028">
    <property type="protein sequence ID" value="OAA53636.1"/>
    <property type="molecule type" value="Genomic_DNA"/>
</dbReference>
<name>A0A167LXE5_9HYPO</name>
<dbReference type="GO" id="GO:0070403">
    <property type="term" value="F:NAD+ binding"/>
    <property type="evidence" value="ECO:0007669"/>
    <property type="project" value="InterPro"/>
</dbReference>
<sequence>MAVIPWQSLQSTARPVVLLGAGVLGRRIACIFAAAGYKVHLRDPSADALEDAATYINAHRTEYAQYVRTKDGKTTELARGHGCCAVFTDVAVAVRDAWLVIEAVPEQLDLKTETFGQLDGLAPADCIFGTNSSSYKSSLMLDKLSRPRKTQMLNIHFSMPPTIRTVELMTDGYTAPEVMSLVKAFLEDCAMLPVVVSVESTGFIMNRLWAAVKREILLILAEGVSTPDEIDMLWEHMFRAGRPPCRLMDEVGLDTVALIEDHYIQERQLDGRKTVDWLREHYVSQGKLGNKSDKGGLYP</sequence>
<dbReference type="Pfam" id="PF02737">
    <property type="entry name" value="3HCDH_N"/>
    <property type="match status" value="1"/>
</dbReference>
<dbReference type="PIRSF" id="PIRSF000105">
    <property type="entry name" value="HCDH"/>
    <property type="match status" value="1"/>
</dbReference>
<gene>
    <name evidence="6" type="ORF">SPI_09343</name>
</gene>
<reference evidence="6 7" key="1">
    <citation type="journal article" date="2016" name="Genome Biol. Evol.">
        <title>Divergent and convergent evolution of fungal pathogenicity.</title>
        <authorList>
            <person name="Shang Y."/>
            <person name="Xiao G."/>
            <person name="Zheng P."/>
            <person name="Cen K."/>
            <person name="Zhan S."/>
            <person name="Wang C."/>
        </authorList>
    </citation>
    <scope>NUCLEOTIDE SEQUENCE [LARGE SCALE GENOMIC DNA]</scope>
    <source>
        <strain evidence="6 7">RCEF 264</strain>
    </source>
</reference>
<dbReference type="InterPro" id="IPR006176">
    <property type="entry name" value="3-OHacyl-CoA_DH_NAD-bd"/>
</dbReference>
<evidence type="ECO:0000256" key="2">
    <source>
        <dbReference type="ARBA" id="ARBA00023002"/>
    </source>
</evidence>
<evidence type="ECO:0000313" key="6">
    <source>
        <dbReference type="EMBL" id="OAA53636.1"/>
    </source>
</evidence>
<dbReference type="InterPro" id="IPR022694">
    <property type="entry name" value="3-OHacyl-CoA_DH"/>
</dbReference>
<feature type="domain" description="3-hydroxyacyl-CoA dehydrogenase C-terminal" evidence="4">
    <location>
        <begin position="202"/>
        <end position="296"/>
    </location>
</feature>
<accession>A0A167LXE5</accession>
<dbReference type="OrthoDB" id="5958943at2759"/>
<dbReference type="Proteomes" id="UP000076874">
    <property type="component" value="Unassembled WGS sequence"/>
</dbReference>
<dbReference type="InterPro" id="IPR006108">
    <property type="entry name" value="3HC_DH_C"/>
</dbReference>
<comment type="caution">
    <text evidence="6">The sequence shown here is derived from an EMBL/GenBank/DDBJ whole genome shotgun (WGS) entry which is preliminary data.</text>
</comment>
<dbReference type="InterPro" id="IPR036291">
    <property type="entry name" value="NAD(P)-bd_dom_sf"/>
</dbReference>
<dbReference type="SUPFAM" id="SSF51735">
    <property type="entry name" value="NAD(P)-binding Rossmann-fold domains"/>
    <property type="match status" value="1"/>
</dbReference>
<protein>
    <submittedName>
        <fullName evidence="6">3-hydroxyacyl-CoA dehyrogenase</fullName>
    </submittedName>
</protein>
<evidence type="ECO:0000256" key="3">
    <source>
        <dbReference type="PIRSR" id="PIRSR000105-1"/>
    </source>
</evidence>
<feature type="site" description="Important for catalytic activity" evidence="3">
    <location>
        <position position="156"/>
    </location>
</feature>
<proteinExistence type="inferred from homology"/>
<dbReference type="GO" id="GO:0016616">
    <property type="term" value="F:oxidoreductase activity, acting on the CH-OH group of donors, NAD or NADP as acceptor"/>
    <property type="evidence" value="ECO:0007669"/>
    <property type="project" value="InterPro"/>
</dbReference>
<dbReference type="Gene3D" id="1.10.1040.10">
    <property type="entry name" value="N-(1-d-carboxylethyl)-l-norvaline Dehydrogenase, domain 2"/>
    <property type="match status" value="1"/>
</dbReference>
<evidence type="ECO:0000313" key="7">
    <source>
        <dbReference type="Proteomes" id="UP000076874"/>
    </source>
</evidence>
<dbReference type="Gene3D" id="3.40.50.720">
    <property type="entry name" value="NAD(P)-binding Rossmann-like Domain"/>
    <property type="match status" value="1"/>
</dbReference>
<dbReference type="PANTHER" id="PTHR48075">
    <property type="entry name" value="3-HYDROXYACYL-COA DEHYDROGENASE FAMILY PROTEIN"/>
    <property type="match status" value="1"/>
</dbReference>
<dbReference type="PANTHER" id="PTHR48075:SF3">
    <property type="entry name" value="3-HYDROXYACYL-COA DEHYDROGENASE"/>
    <property type="match status" value="1"/>
</dbReference>
<dbReference type="Pfam" id="PF00725">
    <property type="entry name" value="3HCDH"/>
    <property type="match status" value="1"/>
</dbReference>
<keyword evidence="2" id="KW-0560">Oxidoreductase</keyword>
<dbReference type="InterPro" id="IPR013328">
    <property type="entry name" value="6PGD_dom2"/>
</dbReference>
<feature type="domain" description="3-hydroxyacyl-CoA dehydrogenase NAD binding" evidence="5">
    <location>
        <begin position="16"/>
        <end position="196"/>
    </location>
</feature>
<dbReference type="STRING" id="1081102.A0A167LXE5"/>
<evidence type="ECO:0000259" key="4">
    <source>
        <dbReference type="Pfam" id="PF00725"/>
    </source>
</evidence>
<comment type="similarity">
    <text evidence="1">Belongs to the 3-hydroxyacyl-CoA dehydrogenase family.</text>
</comment>
<dbReference type="AlphaFoldDB" id="A0A167LXE5"/>
<dbReference type="InterPro" id="IPR008927">
    <property type="entry name" value="6-PGluconate_DH-like_C_sf"/>
</dbReference>
<dbReference type="SUPFAM" id="SSF48179">
    <property type="entry name" value="6-phosphogluconate dehydrogenase C-terminal domain-like"/>
    <property type="match status" value="1"/>
</dbReference>
<evidence type="ECO:0000256" key="1">
    <source>
        <dbReference type="ARBA" id="ARBA00009463"/>
    </source>
</evidence>
<keyword evidence="7" id="KW-1185">Reference proteome</keyword>
<organism evidence="6 7">
    <name type="scientific">Niveomyces insectorum RCEF 264</name>
    <dbReference type="NCBI Taxonomy" id="1081102"/>
    <lineage>
        <taxon>Eukaryota</taxon>
        <taxon>Fungi</taxon>
        <taxon>Dikarya</taxon>
        <taxon>Ascomycota</taxon>
        <taxon>Pezizomycotina</taxon>
        <taxon>Sordariomycetes</taxon>
        <taxon>Hypocreomycetidae</taxon>
        <taxon>Hypocreales</taxon>
        <taxon>Cordycipitaceae</taxon>
        <taxon>Niveomyces</taxon>
    </lineage>
</organism>
<dbReference type="GO" id="GO:0006631">
    <property type="term" value="P:fatty acid metabolic process"/>
    <property type="evidence" value="ECO:0007669"/>
    <property type="project" value="InterPro"/>
</dbReference>